<evidence type="ECO:0000313" key="2">
    <source>
        <dbReference type="Proteomes" id="UP000319143"/>
    </source>
</evidence>
<dbReference type="Proteomes" id="UP000319143">
    <property type="component" value="Unassembled WGS sequence"/>
</dbReference>
<dbReference type="RefSeq" id="WP_146526956.1">
    <property type="nucleotide sequence ID" value="NZ_SJPV01000004.1"/>
</dbReference>
<dbReference type="EMBL" id="SJPV01000004">
    <property type="protein sequence ID" value="TWU38573.1"/>
    <property type="molecule type" value="Genomic_DNA"/>
</dbReference>
<dbReference type="OrthoDB" id="290163at2"/>
<keyword evidence="2" id="KW-1185">Reference proteome</keyword>
<accession>A0A5C6DMP5</accession>
<gene>
    <name evidence="1" type="ORF">Poly41_30500</name>
</gene>
<name>A0A5C6DMP5_9BACT</name>
<proteinExistence type="predicted"/>
<reference evidence="1 2" key="1">
    <citation type="submission" date="2019-02" db="EMBL/GenBank/DDBJ databases">
        <title>Deep-cultivation of Planctomycetes and their phenomic and genomic characterization uncovers novel biology.</title>
        <authorList>
            <person name="Wiegand S."/>
            <person name="Jogler M."/>
            <person name="Boedeker C."/>
            <person name="Pinto D."/>
            <person name="Vollmers J."/>
            <person name="Rivas-Marin E."/>
            <person name="Kohn T."/>
            <person name="Peeters S.H."/>
            <person name="Heuer A."/>
            <person name="Rast P."/>
            <person name="Oberbeckmann S."/>
            <person name="Bunk B."/>
            <person name="Jeske O."/>
            <person name="Meyerdierks A."/>
            <person name="Storesund J.E."/>
            <person name="Kallscheuer N."/>
            <person name="Luecker S."/>
            <person name="Lage O.M."/>
            <person name="Pohl T."/>
            <person name="Merkel B.J."/>
            <person name="Hornburger P."/>
            <person name="Mueller R.-W."/>
            <person name="Bruemmer F."/>
            <person name="Labrenz M."/>
            <person name="Spormann A.M."/>
            <person name="Op Den Camp H."/>
            <person name="Overmann J."/>
            <person name="Amann R."/>
            <person name="Jetten M.S.M."/>
            <person name="Mascher T."/>
            <person name="Medema M.H."/>
            <person name="Devos D.P."/>
            <person name="Kaster A.-K."/>
            <person name="Ovreas L."/>
            <person name="Rohde M."/>
            <person name="Galperin M.Y."/>
            <person name="Jogler C."/>
        </authorList>
    </citation>
    <scope>NUCLEOTIDE SEQUENCE [LARGE SCALE GENOMIC DNA]</scope>
    <source>
        <strain evidence="1 2">Poly41</strain>
    </source>
</reference>
<sequence length="84" mass="9496">MAMTETQKTRASELRTAMLTLDPEAYQEIRRSYYKIAEELRPLVDALEKADVDHGGPAGPLLEEHYIFCEMLDQLKKSVLGAVV</sequence>
<comment type="caution">
    <text evidence="1">The sequence shown here is derived from an EMBL/GenBank/DDBJ whole genome shotgun (WGS) entry which is preliminary data.</text>
</comment>
<evidence type="ECO:0000313" key="1">
    <source>
        <dbReference type="EMBL" id="TWU38573.1"/>
    </source>
</evidence>
<organism evidence="1 2">
    <name type="scientific">Novipirellula artificiosorum</name>
    <dbReference type="NCBI Taxonomy" id="2528016"/>
    <lineage>
        <taxon>Bacteria</taxon>
        <taxon>Pseudomonadati</taxon>
        <taxon>Planctomycetota</taxon>
        <taxon>Planctomycetia</taxon>
        <taxon>Pirellulales</taxon>
        <taxon>Pirellulaceae</taxon>
        <taxon>Novipirellula</taxon>
    </lineage>
</organism>
<protein>
    <submittedName>
        <fullName evidence="1">Uncharacterized protein</fullName>
    </submittedName>
</protein>
<dbReference type="AlphaFoldDB" id="A0A5C6DMP5"/>